<evidence type="ECO:0000259" key="8">
    <source>
        <dbReference type="Pfam" id="PF05199"/>
    </source>
</evidence>
<dbReference type="SUPFAM" id="SSF54373">
    <property type="entry name" value="FAD-linked reductases, C-terminal domain"/>
    <property type="match status" value="1"/>
</dbReference>
<dbReference type="Pfam" id="PF00890">
    <property type="entry name" value="FAD_binding_2"/>
    <property type="match status" value="1"/>
</dbReference>
<evidence type="ECO:0000256" key="3">
    <source>
        <dbReference type="ARBA" id="ARBA00022630"/>
    </source>
</evidence>
<dbReference type="SUPFAM" id="SSF51905">
    <property type="entry name" value="FAD/NAD(P)-binding domain"/>
    <property type="match status" value="1"/>
</dbReference>
<evidence type="ECO:0000313" key="10">
    <source>
        <dbReference type="Proteomes" id="UP000598820"/>
    </source>
</evidence>
<dbReference type="GO" id="GO:0050660">
    <property type="term" value="F:flavin adenine dinucleotide binding"/>
    <property type="evidence" value="ECO:0007669"/>
    <property type="project" value="InterPro"/>
</dbReference>
<evidence type="ECO:0000256" key="4">
    <source>
        <dbReference type="ARBA" id="ARBA00022827"/>
    </source>
</evidence>
<reference evidence="9" key="1">
    <citation type="submission" date="2020-09" db="EMBL/GenBank/DDBJ databases">
        <authorList>
            <person name="Kim M.K."/>
        </authorList>
    </citation>
    <scope>NUCLEOTIDE SEQUENCE</scope>
    <source>
        <strain evidence="9">BT702</strain>
    </source>
</reference>
<feature type="domain" description="Glucose-methanol-choline oxidoreductase C-terminal" evidence="8">
    <location>
        <begin position="448"/>
        <end position="568"/>
    </location>
</feature>
<evidence type="ECO:0000259" key="6">
    <source>
        <dbReference type="Pfam" id="PF00732"/>
    </source>
</evidence>
<sequence length="585" mass="63888">MDTPQIKKAPTVYDVAIVGSGAGGGMAAYTLAKAGAKVVLLEAGGYYDPADPKYITQLKWPWESPRRGASTEARSGGDFDAAWGGWEIEGEPYSTVAGTEFGWFRSRMLGGRTNHWGRISLRFGPDDFRRRSITGVGDDWPIAYEDMKPFYDKTDKLIGVFGTNLPDFPNEPDGFFLPPPKPRLHELMLRKAGKSIGIPVVPSRLSILTKPINNERGQCFYCHQCNRGCQAYADFSASSVLCIPAVKTGNVTLVNGAMAREVLTDPQTGLATGVSYVDKATLQEITVRAKAVMVAASTCESARLLLNSKSSRFPTGLANSSGVIGKYLNDSTGASRSGFVPALMDRKRYNEDGVGGMHVFTPWWLDNKKLDFPRGYHIEYGGGMGMPGYGFGGGIESLNGKIPGRDGQMKQAGGYGKGLKDDYRRFYGAYISMAGRGEPVPLESNYCEIDPTRVDKYGIPTLRFHYKWSDYEVKQAKHMQDTFEEIIHAMGGIALGSKPGPDSGHGYGLAAPGRIIHEVGTVRMGNDPQKSALNKFQQAHDVKNLFVVDAAPFPTQGDKNVTWTILAASMRASEYFIDQVKQKNI</sequence>
<dbReference type="Proteomes" id="UP000598820">
    <property type="component" value="Unassembled WGS sequence"/>
</dbReference>
<dbReference type="GO" id="GO:0016614">
    <property type="term" value="F:oxidoreductase activity, acting on CH-OH group of donors"/>
    <property type="evidence" value="ECO:0007669"/>
    <property type="project" value="InterPro"/>
</dbReference>
<name>A0A927AUP8_9BACT</name>
<evidence type="ECO:0000256" key="2">
    <source>
        <dbReference type="ARBA" id="ARBA00010790"/>
    </source>
</evidence>
<gene>
    <name evidence="9" type="ORF">IC229_29245</name>
</gene>
<comment type="cofactor">
    <cofactor evidence="1">
        <name>FAD</name>
        <dbReference type="ChEBI" id="CHEBI:57692"/>
    </cofactor>
</comment>
<evidence type="ECO:0000256" key="1">
    <source>
        <dbReference type="ARBA" id="ARBA00001974"/>
    </source>
</evidence>
<dbReference type="PANTHER" id="PTHR42784:SF1">
    <property type="entry name" value="PYRANOSE 2-OXIDASE"/>
    <property type="match status" value="1"/>
</dbReference>
<evidence type="ECO:0000259" key="7">
    <source>
        <dbReference type="Pfam" id="PF00890"/>
    </source>
</evidence>
<evidence type="ECO:0000313" key="9">
    <source>
        <dbReference type="EMBL" id="MBD2704757.1"/>
    </source>
</evidence>
<dbReference type="InterPro" id="IPR007867">
    <property type="entry name" value="GMC_OxRtase_C"/>
</dbReference>
<proteinExistence type="inferred from homology"/>
<keyword evidence="10" id="KW-1185">Reference proteome</keyword>
<dbReference type="Pfam" id="PF05199">
    <property type="entry name" value="GMC_oxred_C"/>
    <property type="match status" value="1"/>
</dbReference>
<keyword evidence="5" id="KW-0560">Oxidoreductase</keyword>
<dbReference type="InterPro" id="IPR051473">
    <property type="entry name" value="P2Ox-like"/>
</dbReference>
<dbReference type="EMBL" id="JACWZY010000036">
    <property type="protein sequence ID" value="MBD2704757.1"/>
    <property type="molecule type" value="Genomic_DNA"/>
</dbReference>
<feature type="domain" description="FAD-dependent oxidoreductase 2 FAD-binding" evidence="7">
    <location>
        <begin position="14"/>
        <end position="45"/>
    </location>
</feature>
<evidence type="ECO:0000256" key="5">
    <source>
        <dbReference type="ARBA" id="ARBA00023002"/>
    </source>
</evidence>
<dbReference type="PANTHER" id="PTHR42784">
    <property type="entry name" value="PYRANOSE 2-OXIDASE"/>
    <property type="match status" value="1"/>
</dbReference>
<dbReference type="InterPro" id="IPR000172">
    <property type="entry name" value="GMC_OxRdtase_N"/>
</dbReference>
<organism evidence="9 10">
    <name type="scientific">Spirosoma profusum</name>
    <dbReference type="NCBI Taxonomy" id="2771354"/>
    <lineage>
        <taxon>Bacteria</taxon>
        <taxon>Pseudomonadati</taxon>
        <taxon>Bacteroidota</taxon>
        <taxon>Cytophagia</taxon>
        <taxon>Cytophagales</taxon>
        <taxon>Cytophagaceae</taxon>
        <taxon>Spirosoma</taxon>
    </lineage>
</organism>
<dbReference type="RefSeq" id="WP_190891595.1">
    <property type="nucleotide sequence ID" value="NZ_JACWZY010000036.1"/>
</dbReference>
<dbReference type="InterPro" id="IPR003953">
    <property type="entry name" value="FAD-dep_OxRdtase_2_FAD-bd"/>
</dbReference>
<comment type="caution">
    <text evidence="9">The sequence shown here is derived from an EMBL/GenBank/DDBJ whole genome shotgun (WGS) entry which is preliminary data.</text>
</comment>
<dbReference type="Pfam" id="PF00732">
    <property type="entry name" value="GMC_oxred_N"/>
    <property type="match status" value="1"/>
</dbReference>
<protein>
    <submittedName>
        <fullName evidence="9">GMC family oxidoreductase</fullName>
    </submittedName>
</protein>
<dbReference type="AlphaFoldDB" id="A0A927AUP8"/>
<keyword evidence="4" id="KW-0274">FAD</keyword>
<comment type="similarity">
    <text evidence="2">Belongs to the GMC oxidoreductase family.</text>
</comment>
<keyword evidence="3" id="KW-0285">Flavoprotein</keyword>
<dbReference type="InterPro" id="IPR036188">
    <property type="entry name" value="FAD/NAD-bd_sf"/>
</dbReference>
<accession>A0A927AUP8</accession>
<feature type="domain" description="Glucose-methanol-choline oxidoreductase N-terminal" evidence="6">
    <location>
        <begin position="209"/>
        <end position="308"/>
    </location>
</feature>
<dbReference type="Gene3D" id="3.50.50.60">
    <property type="entry name" value="FAD/NAD(P)-binding domain"/>
    <property type="match status" value="2"/>
</dbReference>